<dbReference type="AlphaFoldDB" id="A0A3P7JTE2"/>
<name>A0A3P7JTE2_STRVU</name>
<dbReference type="Proteomes" id="UP000270094">
    <property type="component" value="Unassembled WGS sequence"/>
</dbReference>
<proteinExistence type="predicted"/>
<feature type="region of interest" description="Disordered" evidence="1">
    <location>
        <begin position="15"/>
        <end position="102"/>
    </location>
</feature>
<dbReference type="EMBL" id="UYYB01105339">
    <property type="protein sequence ID" value="VDM79497.1"/>
    <property type="molecule type" value="Genomic_DNA"/>
</dbReference>
<keyword evidence="3" id="KW-1185">Reference proteome</keyword>
<evidence type="ECO:0000313" key="2">
    <source>
        <dbReference type="EMBL" id="VDM79497.1"/>
    </source>
</evidence>
<gene>
    <name evidence="2" type="ORF">SVUK_LOCUS14495</name>
</gene>
<feature type="compositionally biased region" description="Polar residues" evidence="1">
    <location>
        <begin position="66"/>
        <end position="78"/>
    </location>
</feature>
<dbReference type="OrthoDB" id="193931at2759"/>
<feature type="compositionally biased region" description="Basic and acidic residues" evidence="1">
    <location>
        <begin position="45"/>
        <end position="65"/>
    </location>
</feature>
<evidence type="ECO:0000313" key="3">
    <source>
        <dbReference type="Proteomes" id="UP000270094"/>
    </source>
</evidence>
<evidence type="ECO:0000256" key="1">
    <source>
        <dbReference type="SAM" id="MobiDB-lite"/>
    </source>
</evidence>
<reference evidence="2 3" key="1">
    <citation type="submission" date="2018-11" db="EMBL/GenBank/DDBJ databases">
        <authorList>
            <consortium name="Pathogen Informatics"/>
        </authorList>
    </citation>
    <scope>NUCLEOTIDE SEQUENCE [LARGE SCALE GENOMIC DNA]</scope>
</reference>
<organism evidence="2 3">
    <name type="scientific">Strongylus vulgaris</name>
    <name type="common">Blood worm</name>
    <dbReference type="NCBI Taxonomy" id="40348"/>
    <lineage>
        <taxon>Eukaryota</taxon>
        <taxon>Metazoa</taxon>
        <taxon>Ecdysozoa</taxon>
        <taxon>Nematoda</taxon>
        <taxon>Chromadorea</taxon>
        <taxon>Rhabditida</taxon>
        <taxon>Rhabditina</taxon>
        <taxon>Rhabditomorpha</taxon>
        <taxon>Strongyloidea</taxon>
        <taxon>Strongylidae</taxon>
        <taxon>Strongylus</taxon>
    </lineage>
</organism>
<feature type="non-terminal residue" evidence="2">
    <location>
        <position position="180"/>
    </location>
</feature>
<protein>
    <submittedName>
        <fullName evidence="2">Uncharacterized protein</fullName>
    </submittedName>
</protein>
<accession>A0A3P7JTE2</accession>
<sequence>MIISGRVGTRFASLIKAAPDKEIPGPFKPPNVSQEPPPTLLANQEKAKTKRELSPEQPEDPKSARNEQTARNAKSSRAPSFVPVSEPEPPVTPPAKRSTLRPPMSAAAYRLEADSLNILMNQVLEQMEKGPVSLNLVARVKAHPMYDSRPMVKELLESIMAAQSEQIQRETKKLVQQQSQ</sequence>